<protein>
    <recommendedName>
        <fullName evidence="2">TonB-dependent receptor</fullName>
    </recommendedName>
</protein>
<proteinExistence type="predicted"/>
<evidence type="ECO:0008006" key="2">
    <source>
        <dbReference type="Google" id="ProtNLM"/>
    </source>
</evidence>
<evidence type="ECO:0000313" key="1">
    <source>
        <dbReference type="EMBL" id="EKC73325.1"/>
    </source>
</evidence>
<sequence length="186" mass="20801">WGNINMTHAKNKVILKDDALLTPNYQKEAGYSMGQYHSYIDRGFINDIDDLIGSPAHESNDNHRLVGDYYIVDFNGDGVVDSKDSAPVGYSSSPQNTYNATIGIEYKGFSAFAQFYGVTNVTRDVTLTSFGNKLDNVYDTGTWWDKNESSPESIIPRWGATQSDYSNGTQFLYDGSYIRLKNVEIA</sequence>
<comment type="caution">
    <text evidence="1">The sequence shown here is derived from an EMBL/GenBank/DDBJ whole genome shotgun (WGS) entry which is preliminary data.</text>
</comment>
<accession>K1U4R7</accession>
<organism evidence="1">
    <name type="scientific">human gut metagenome</name>
    <dbReference type="NCBI Taxonomy" id="408170"/>
    <lineage>
        <taxon>unclassified sequences</taxon>
        <taxon>metagenomes</taxon>
        <taxon>organismal metagenomes</taxon>
    </lineage>
</organism>
<dbReference type="AlphaFoldDB" id="K1U4R7"/>
<dbReference type="EMBL" id="AJWZ01001595">
    <property type="protein sequence ID" value="EKC73325.1"/>
    <property type="molecule type" value="Genomic_DNA"/>
</dbReference>
<reference evidence="1" key="1">
    <citation type="journal article" date="2013" name="Environ. Microbiol.">
        <title>Microbiota from the distal guts of lean and obese adolescents exhibit partial functional redundancy besides clear differences in community structure.</title>
        <authorList>
            <person name="Ferrer M."/>
            <person name="Ruiz A."/>
            <person name="Lanza F."/>
            <person name="Haange S.B."/>
            <person name="Oberbach A."/>
            <person name="Till H."/>
            <person name="Bargiela R."/>
            <person name="Campoy C."/>
            <person name="Segura M.T."/>
            <person name="Richter M."/>
            <person name="von Bergen M."/>
            <person name="Seifert J."/>
            <person name="Suarez A."/>
        </authorList>
    </citation>
    <scope>NUCLEOTIDE SEQUENCE</scope>
</reference>
<name>K1U4R7_9ZZZZ</name>
<feature type="non-terminal residue" evidence="1">
    <location>
        <position position="1"/>
    </location>
</feature>
<feature type="non-terminal residue" evidence="1">
    <location>
        <position position="186"/>
    </location>
</feature>
<gene>
    <name evidence="1" type="ORF">OBE_02445</name>
</gene>